<gene>
    <name evidence="1" type="ORF">GMES_2116</name>
</gene>
<dbReference type="AlphaFoldDB" id="K6Z1Z5"/>
<dbReference type="eggNOG" id="ENOG502Z9DE">
    <property type="taxonomic scope" value="Bacteria"/>
</dbReference>
<proteinExistence type="predicted"/>
<reference evidence="1 2" key="1">
    <citation type="journal article" date="2017" name="Antonie Van Leeuwenhoek">
        <title>Rhizobium rhizosphaerae sp. nov., a novel species isolated from rice rhizosphere.</title>
        <authorList>
            <person name="Zhao J.J."/>
            <person name="Zhang J."/>
            <person name="Zhang R.J."/>
            <person name="Zhang C.W."/>
            <person name="Yin H.Q."/>
            <person name="Zhang X.X."/>
        </authorList>
    </citation>
    <scope>NUCLEOTIDE SEQUENCE [LARGE SCALE GENOMIC DNA]</scope>
    <source>
        <strain evidence="1 2">KMM 241</strain>
    </source>
</reference>
<organism evidence="1 2">
    <name type="scientific">Paraglaciecola mesophila KMM 241</name>
    <dbReference type="NCBI Taxonomy" id="1128912"/>
    <lineage>
        <taxon>Bacteria</taxon>
        <taxon>Pseudomonadati</taxon>
        <taxon>Pseudomonadota</taxon>
        <taxon>Gammaproteobacteria</taxon>
        <taxon>Alteromonadales</taxon>
        <taxon>Alteromonadaceae</taxon>
        <taxon>Paraglaciecola</taxon>
    </lineage>
</organism>
<dbReference type="Proteomes" id="UP000006263">
    <property type="component" value="Unassembled WGS sequence"/>
</dbReference>
<comment type="caution">
    <text evidence="1">The sequence shown here is derived from an EMBL/GenBank/DDBJ whole genome shotgun (WGS) entry which is preliminary data.</text>
</comment>
<dbReference type="EMBL" id="BAEP01000043">
    <property type="protein sequence ID" value="GAC24412.1"/>
    <property type="molecule type" value="Genomic_DNA"/>
</dbReference>
<evidence type="ECO:0000313" key="1">
    <source>
        <dbReference type="EMBL" id="GAC24412.1"/>
    </source>
</evidence>
<accession>K6Z1Z5</accession>
<evidence type="ECO:0000313" key="2">
    <source>
        <dbReference type="Proteomes" id="UP000006263"/>
    </source>
</evidence>
<sequence>MNYELNHLDHEGLTFIAAALQILKSHNCETAVIKRLAKNNNDKNQVYIHKDISVFSSMFDLRFNERDESTSVTKSSSNPGERIPEAVFKHFSWVSTTGALHKVSDCKVILYAQYPETRLSRFQTNDREMPRSMSVDYTKLPDMKSRYLLIGTTKPGATVI</sequence>
<name>K6Z1Z5_9ALTE</name>
<protein>
    <submittedName>
        <fullName evidence="1">Uncharacterized protein</fullName>
    </submittedName>
</protein>